<accession>A0A397DCV3</accession>
<dbReference type="Gene3D" id="2.130.10.120">
    <property type="entry name" value="Prolyl oligopeptidase, N-terminal domain"/>
    <property type="match status" value="1"/>
</dbReference>
<gene>
    <name evidence="6" type="ORF">DYB38_001337</name>
</gene>
<keyword evidence="4" id="KW-0472">Membrane</keyword>
<dbReference type="Pfam" id="PF02897">
    <property type="entry name" value="Peptidase_S9_N"/>
    <property type="match status" value="1"/>
</dbReference>
<feature type="compositionally biased region" description="Pro residues" evidence="3">
    <location>
        <begin position="405"/>
        <end position="415"/>
    </location>
</feature>
<feature type="compositionally biased region" description="Basic residues" evidence="3">
    <location>
        <begin position="689"/>
        <end position="702"/>
    </location>
</feature>
<keyword evidence="4" id="KW-0812">Transmembrane</keyword>
<feature type="coiled-coil region" evidence="2">
    <location>
        <begin position="350"/>
        <end position="402"/>
    </location>
</feature>
<keyword evidence="4" id="KW-1133">Transmembrane helix</keyword>
<feature type="transmembrane region" description="Helical" evidence="4">
    <location>
        <begin position="12"/>
        <end position="42"/>
    </location>
</feature>
<evidence type="ECO:0000256" key="3">
    <source>
        <dbReference type="SAM" id="MobiDB-lite"/>
    </source>
</evidence>
<evidence type="ECO:0000259" key="5">
    <source>
        <dbReference type="Pfam" id="PF02897"/>
    </source>
</evidence>
<dbReference type="InterPro" id="IPR001611">
    <property type="entry name" value="Leu-rich_rpt"/>
</dbReference>
<dbReference type="PANTHER" id="PTHR11757:SF19">
    <property type="entry name" value="PROLYL ENDOPEPTIDASE-LIKE"/>
    <property type="match status" value="1"/>
</dbReference>
<evidence type="ECO:0000256" key="1">
    <source>
        <dbReference type="ARBA" id="ARBA00005228"/>
    </source>
</evidence>
<name>A0A397DCV3_APHAT</name>
<comment type="caution">
    <text evidence="6">The sequence shown here is derived from an EMBL/GenBank/DDBJ whole genome shotgun (WGS) entry which is preliminary data.</text>
</comment>
<feature type="region of interest" description="Disordered" evidence="3">
    <location>
        <begin position="678"/>
        <end position="702"/>
    </location>
</feature>
<reference evidence="6 7" key="1">
    <citation type="submission" date="2018-08" db="EMBL/GenBank/DDBJ databases">
        <title>Aphanomyces genome sequencing and annotation.</title>
        <authorList>
            <person name="Minardi D."/>
            <person name="Oidtmann B."/>
            <person name="Van Der Giezen M."/>
            <person name="Studholme D.J."/>
        </authorList>
    </citation>
    <scope>NUCLEOTIDE SEQUENCE [LARGE SCALE GENOMIC DNA]</scope>
    <source>
        <strain evidence="6 7">SA</strain>
    </source>
</reference>
<keyword evidence="2" id="KW-0175">Coiled coil</keyword>
<dbReference type="Proteomes" id="UP000265716">
    <property type="component" value="Unassembled WGS sequence"/>
</dbReference>
<proteinExistence type="inferred from homology"/>
<dbReference type="Pfam" id="PF13516">
    <property type="entry name" value="LRR_6"/>
    <property type="match status" value="3"/>
</dbReference>
<dbReference type="Gene3D" id="1.25.40.10">
    <property type="entry name" value="Tetratricopeptide repeat domain"/>
    <property type="match status" value="1"/>
</dbReference>
<dbReference type="SUPFAM" id="SSF50993">
    <property type="entry name" value="Peptidase/esterase 'gauge' domain"/>
    <property type="match status" value="1"/>
</dbReference>
<dbReference type="PROSITE" id="PS51257">
    <property type="entry name" value="PROKAR_LIPOPROTEIN"/>
    <property type="match status" value="1"/>
</dbReference>
<dbReference type="InterPro" id="IPR011990">
    <property type="entry name" value="TPR-like_helical_dom_sf"/>
</dbReference>
<dbReference type="EMBL" id="QUTC01004700">
    <property type="protein sequence ID" value="RHY62934.1"/>
    <property type="molecule type" value="Genomic_DNA"/>
</dbReference>
<feature type="region of interest" description="Disordered" evidence="3">
    <location>
        <begin position="405"/>
        <end position="438"/>
    </location>
</feature>
<evidence type="ECO:0000256" key="4">
    <source>
        <dbReference type="SAM" id="Phobius"/>
    </source>
</evidence>
<protein>
    <recommendedName>
        <fullName evidence="5">Peptidase S9A N-terminal domain-containing protein</fullName>
    </recommendedName>
</protein>
<organism evidence="6 7">
    <name type="scientific">Aphanomyces astaci</name>
    <name type="common">Crayfish plague agent</name>
    <dbReference type="NCBI Taxonomy" id="112090"/>
    <lineage>
        <taxon>Eukaryota</taxon>
        <taxon>Sar</taxon>
        <taxon>Stramenopiles</taxon>
        <taxon>Oomycota</taxon>
        <taxon>Saprolegniomycetes</taxon>
        <taxon>Saprolegniales</taxon>
        <taxon>Verrucalvaceae</taxon>
        <taxon>Aphanomyces</taxon>
    </lineage>
</organism>
<feature type="transmembrane region" description="Helical" evidence="4">
    <location>
        <begin position="150"/>
        <end position="168"/>
    </location>
</feature>
<dbReference type="PROSITE" id="PS50096">
    <property type="entry name" value="IQ"/>
    <property type="match status" value="1"/>
</dbReference>
<dbReference type="InterPro" id="IPR023302">
    <property type="entry name" value="Pept_S9A_N"/>
</dbReference>
<evidence type="ECO:0000256" key="2">
    <source>
        <dbReference type="SAM" id="Coils"/>
    </source>
</evidence>
<feature type="transmembrane region" description="Helical" evidence="4">
    <location>
        <begin position="88"/>
        <end position="114"/>
    </location>
</feature>
<evidence type="ECO:0000313" key="7">
    <source>
        <dbReference type="Proteomes" id="UP000265716"/>
    </source>
</evidence>
<dbReference type="SUPFAM" id="SSF52047">
    <property type="entry name" value="RNI-like"/>
    <property type="match status" value="1"/>
</dbReference>
<dbReference type="SMART" id="SM00368">
    <property type="entry name" value="LRR_RI"/>
    <property type="match status" value="4"/>
</dbReference>
<evidence type="ECO:0000313" key="6">
    <source>
        <dbReference type="EMBL" id="RHY62934.1"/>
    </source>
</evidence>
<dbReference type="SUPFAM" id="SSF48452">
    <property type="entry name" value="TPR-like"/>
    <property type="match status" value="1"/>
</dbReference>
<feature type="domain" description="Peptidase S9A N-terminal" evidence="5">
    <location>
        <begin position="1441"/>
        <end position="1671"/>
    </location>
</feature>
<comment type="similarity">
    <text evidence="1">Belongs to the peptidase S9A family.</text>
</comment>
<dbReference type="InterPro" id="IPR032675">
    <property type="entry name" value="LRR_dom_sf"/>
</dbReference>
<dbReference type="VEuPathDB" id="FungiDB:H257_06530"/>
<dbReference type="InterPro" id="IPR051543">
    <property type="entry name" value="Serine_Peptidase_S9A"/>
</dbReference>
<sequence length="1679" mass="190330">MAESTKRTWTGLFLYTVFSCLWAYAYQVVFVCVLLVGILVAASTCKARNLLSGVARAVWQAELWVHRLYVTDSVLCVPRVESITLGTVWWTFVYFLLTKAVLTAYFAAIFTSLLGEYTRFRVDSTPTLSPYVYRDRWQTQPPWYETSENSAAAIVVTVLVSFIFNIYMSSRKKDLALRTKHEHKLESMVDHARHQVQALHHILSTLKLHHDSHAVAHARRRLAVLNQLVAHAPLSQDERLQFELACHEFAAVLDNNNESDDESQQDDDAHVFDTVIESAQGHLRHIQHVWAATTTTDTTSVVPHETVSDLRGQLGAIIKSLQLVPPQWPRRQALEQQCHALDTDLTAWLVRQDRDKKEQLRRQLDAMQHTLVHGVGLSDDNKAQLQRICDDLEAKLVAMEHAPPPMPVIIQPLPPTTQLQTRGDDRPVATDPPPNDVLPTTSVAQTLVERYAAAALAASNKQVPRSVASLPSAHIVREVTMEDVDRDEAVQRPDDAREVHVTLAARSGWESPVGYAAPPSSTTSYDLLSPTGTSHSTVVPFAFTPSTTYGQLSPISAPSSPSLFDSTTFAVAPTFRSATAASFVSDQVEVDPVHFQSFGPPTVCRDMPFKFSIWAFLAHQRDEAVEEAMAVDASARQVSRELLLRVRRGALAHVTLELPSSGFQNESEPTQVLTPYSRNSAMGVAPPPPRRKRDGVKKKAKPVKRTNVTSIDALVVHKTKLDPADEAKLFESNKSALNRSHERFTRAILSVISQYHQAYIDWYPYDPKSYERQGYSEFHLEHYAKAVERLSQAVYLGANSAKMWRTLGRACYLLWKQTHDWGLLWDAKSCFENGLRFVQVAMNPFALFEFSHVLECLGEFDAALGVVRTLLYSFPQFAHADHVVLRATILMFHSVVFQKKQPKTTDPQARQDMLEQCCDYCKFIIDKDVTKYFDRRDDVVLAVDAAQEGIKRIDVTTDRSWNRTTFCWEPETSMWYTLGSLFFKANDMIPAVAAMETSLYFGRYRNDVRDMLLQWYAAPFAAQDMAARRIQVRCTDKARRTEQLRVHDAACMIQRRFRTIRSNALLHTRHILRQKKERLAVNLQRLYRRKKSLVVQFLQRQQDLDFYARRIQALFRGRKDRLCLRGLRRVRMPPMPSILHRMIHHLRVLAIGRNDIEADSPGCMPCRDLSTCLQTAHFQLRHLIVEDNDLTDVGAMHIAQAVGDYFFGRCVSSCMDCFGIVTTYRYGHLERLVLARVGMTDAACEAFGQALSINMVLHTLDLHGNRIHDAGAAALAAGFRNSRTLHTLDLSDNGVGTVGAKTLFRAMETSTVTTLMLLNNNVKNDIMGALAAFLKTKDCGCVVELRGNLIHVDNMHEIQSWFTPEYPDDKSKSPVPIITATTTTATSFEDAKRKLFRPRNPEKVAKPSSKDALKELRRERRAIPLSGHTKSASHLLNKPYRKFQRALYTEMRQRLKLDEADHSIPETIGMYAYYLKTLPRLNFPVYCRQHIDTKSEQVLLNPNDMDAFGQIGVFKVSPDGHFLAYTMDQSGDELYDAYVKDLRTSRTTKLRQHVRSIEWDTVGSLYYTVPDAMHRPSRVFRHRPTGAVADDVLVFEEHDPSVYVDVVLTKDNQYVLINANSKRSSEVHTLDATDAAAVPLLLRPRDPNVLYFADHATDAFYIVTNDNHVRMNIGLFIQL</sequence>
<dbReference type="GO" id="GO:0004252">
    <property type="term" value="F:serine-type endopeptidase activity"/>
    <property type="evidence" value="ECO:0007669"/>
    <property type="project" value="InterPro"/>
</dbReference>
<dbReference type="Gene3D" id="3.80.10.10">
    <property type="entry name" value="Ribonuclease Inhibitor"/>
    <property type="match status" value="1"/>
</dbReference>
<dbReference type="PANTHER" id="PTHR11757">
    <property type="entry name" value="PROTEASE FAMILY S9A OLIGOPEPTIDASE"/>
    <property type="match status" value="1"/>
</dbReference>